<dbReference type="OrthoDB" id="372969at2157"/>
<comment type="caution">
    <text evidence="1">The sequence shown here is derived from an EMBL/GenBank/DDBJ whole genome shotgun (WGS) entry which is preliminary data.</text>
</comment>
<dbReference type="AlphaFoldDB" id="A0A2A2H7C0"/>
<accession>A0A2A2H7C0</accession>
<dbReference type="Proteomes" id="UP000217784">
    <property type="component" value="Unassembled WGS sequence"/>
</dbReference>
<keyword evidence="2" id="KW-1185">Reference proteome</keyword>
<organism evidence="1 2">
    <name type="scientific">Methanobacterium bryantii</name>
    <dbReference type="NCBI Taxonomy" id="2161"/>
    <lineage>
        <taxon>Archaea</taxon>
        <taxon>Methanobacteriati</taxon>
        <taxon>Methanobacteriota</taxon>
        <taxon>Methanomada group</taxon>
        <taxon>Methanobacteria</taxon>
        <taxon>Methanobacteriales</taxon>
        <taxon>Methanobacteriaceae</taxon>
        <taxon>Methanobacterium</taxon>
    </lineage>
</organism>
<dbReference type="EMBL" id="LMVM01000009">
    <property type="protein sequence ID" value="PAV05297.1"/>
    <property type="molecule type" value="Genomic_DNA"/>
</dbReference>
<reference evidence="1 2" key="1">
    <citation type="journal article" date="2017" name="BMC Genomics">
        <title>Genomic analysis of methanogenic archaea reveals a shift towards energy conservation.</title>
        <authorList>
            <person name="Gilmore S.P."/>
            <person name="Henske J.K."/>
            <person name="Sexton J.A."/>
            <person name="Solomon K.V."/>
            <person name="Seppala S."/>
            <person name="Yoo J.I."/>
            <person name="Huyett L.M."/>
            <person name="Pressman A."/>
            <person name="Cogan J.Z."/>
            <person name="Kivenson V."/>
            <person name="Peng X."/>
            <person name="Tan Y."/>
            <person name="Valentine D.L."/>
            <person name="O'Malley M.A."/>
        </authorList>
    </citation>
    <scope>NUCLEOTIDE SEQUENCE [LARGE SCALE GENOMIC DNA]</scope>
    <source>
        <strain evidence="1 2">M.o.H.</strain>
    </source>
</reference>
<sequence length="68" mass="7921">MELKHKVNEEKKTREYTVTVTDSELNQFKERMTGPLDQDLLAVSRTLTDIVGNMIVRRILTDLTELDK</sequence>
<evidence type="ECO:0000313" key="1">
    <source>
        <dbReference type="EMBL" id="PAV05297.1"/>
    </source>
</evidence>
<name>A0A2A2H7C0_METBR</name>
<protein>
    <submittedName>
        <fullName evidence="1">Uncharacterized protein</fullName>
    </submittedName>
</protein>
<dbReference type="RefSeq" id="WP_069583204.1">
    <property type="nucleotide sequence ID" value="NZ_LMVM01000009.1"/>
</dbReference>
<proteinExistence type="predicted"/>
<gene>
    <name evidence="1" type="ORF">ASJ80_09625</name>
</gene>
<evidence type="ECO:0000313" key="2">
    <source>
        <dbReference type="Proteomes" id="UP000217784"/>
    </source>
</evidence>